<keyword evidence="1" id="KW-0732">Signal</keyword>
<evidence type="ECO:0000256" key="1">
    <source>
        <dbReference type="SAM" id="SignalP"/>
    </source>
</evidence>
<feature type="chain" id="PRO_5038432673" evidence="1">
    <location>
        <begin position="21"/>
        <end position="113"/>
    </location>
</feature>
<evidence type="ECO:0000313" key="2">
    <source>
        <dbReference type="EMBL" id="MBK7422072.1"/>
    </source>
</evidence>
<dbReference type="Proteomes" id="UP000886602">
    <property type="component" value="Unassembled WGS sequence"/>
</dbReference>
<evidence type="ECO:0000313" key="3">
    <source>
        <dbReference type="Proteomes" id="UP000886602"/>
    </source>
</evidence>
<feature type="signal peptide" evidence="1">
    <location>
        <begin position="1"/>
        <end position="20"/>
    </location>
</feature>
<name>A0A9D7I7F5_9RHOO</name>
<organism evidence="2 3">
    <name type="scientific">Candidatus Propionivibrio dominans</name>
    <dbReference type="NCBI Taxonomy" id="2954373"/>
    <lineage>
        <taxon>Bacteria</taxon>
        <taxon>Pseudomonadati</taxon>
        <taxon>Pseudomonadota</taxon>
        <taxon>Betaproteobacteria</taxon>
        <taxon>Rhodocyclales</taxon>
        <taxon>Rhodocyclaceae</taxon>
        <taxon>Propionivibrio</taxon>
    </lineage>
</organism>
<dbReference type="AlphaFoldDB" id="A0A9D7I7F5"/>
<accession>A0A9D7I7F5</accession>
<proteinExistence type="predicted"/>
<dbReference type="Pfam" id="PF11191">
    <property type="entry name" value="DUF2782"/>
    <property type="match status" value="1"/>
</dbReference>
<dbReference type="InterPro" id="IPR021357">
    <property type="entry name" value="DUF2782"/>
</dbReference>
<dbReference type="EMBL" id="JADJNC010000004">
    <property type="protein sequence ID" value="MBK7422072.1"/>
    <property type="molecule type" value="Genomic_DNA"/>
</dbReference>
<gene>
    <name evidence="2" type="ORF">IPJ48_02650</name>
</gene>
<sequence length="113" mass="12181">MRRLHALIALLALIAAPVFAQTPDAPPPVQDVKPPAMVPLDDSLEPQVTIRKRGGNTIEEHRVNGRLFKIVVTPEHGVPYTLVDQQGDGTFSPLNVTPGGPTVSVPMWVIGTF</sequence>
<comment type="caution">
    <text evidence="2">The sequence shown here is derived from an EMBL/GenBank/DDBJ whole genome shotgun (WGS) entry which is preliminary data.</text>
</comment>
<reference evidence="2" key="1">
    <citation type="submission" date="2020-10" db="EMBL/GenBank/DDBJ databases">
        <title>Connecting structure to function with the recovery of over 1000 high-quality activated sludge metagenome-assembled genomes encoding full-length rRNA genes using long-read sequencing.</title>
        <authorList>
            <person name="Singleton C.M."/>
            <person name="Petriglieri F."/>
            <person name="Kristensen J.M."/>
            <person name="Kirkegaard R.H."/>
            <person name="Michaelsen T.Y."/>
            <person name="Andersen M.H."/>
            <person name="Karst S.M."/>
            <person name="Dueholm M.S."/>
            <person name="Nielsen P.H."/>
            <person name="Albertsen M."/>
        </authorList>
    </citation>
    <scope>NUCLEOTIDE SEQUENCE</scope>
    <source>
        <strain evidence="2">EsbW_18-Q3-R4-48_MAXAC.044</strain>
    </source>
</reference>
<dbReference type="Gene3D" id="2.20.130.30">
    <property type="entry name" value="Protein of unknown function DUF2782"/>
    <property type="match status" value="1"/>
</dbReference>
<protein>
    <submittedName>
        <fullName evidence="2">DUF2782 domain-containing protein</fullName>
    </submittedName>
</protein>